<protein>
    <submittedName>
        <fullName evidence="2">Uncharacterized protein</fullName>
    </submittedName>
</protein>
<proteinExistence type="predicted"/>
<dbReference type="VEuPathDB" id="FungiDB:BD410DRAFT_845299"/>
<evidence type="ECO:0000313" key="2">
    <source>
        <dbReference type="EMBL" id="TDL15296.1"/>
    </source>
</evidence>
<keyword evidence="3" id="KW-1185">Reference proteome</keyword>
<name>A0A4Y7PJQ5_9AGAM</name>
<sequence>MVAWQVLEGTSFRAMENTLNNSLRQSEHSPHPSDPSYFPPPMYPSLNFLENECHPHQQPSRHPAPSGINHDFPPFFPLTEDQTHSPTNDTGTLESPEQRSMLLQITERSHNEPPAPSLGLHIRQESLVGGAESQATSFLPNLRTARLQISSNILGVLSPLPVLPEDGAYNPVAAYAAASQPYACFPVMPMNPQSRPPSRSQDGAYRSPTDCVVNQPSFHEGSRIPSVVWNTRNGVLPFPDYQSPFSSQDTTGTPASRPRQSERRALTRSTESNQFPLPSCVDHETCALVDAALAASSIPSPPISSPVATNANCIDPLCRQPGHRWHTM</sequence>
<evidence type="ECO:0000256" key="1">
    <source>
        <dbReference type="SAM" id="MobiDB-lite"/>
    </source>
</evidence>
<dbReference type="AlphaFoldDB" id="A0A4Y7PJQ5"/>
<feature type="compositionally biased region" description="Polar residues" evidence="1">
    <location>
        <begin position="84"/>
        <end position="95"/>
    </location>
</feature>
<evidence type="ECO:0000313" key="3">
    <source>
        <dbReference type="Proteomes" id="UP000294933"/>
    </source>
</evidence>
<reference evidence="2 3" key="1">
    <citation type="submission" date="2018-06" db="EMBL/GenBank/DDBJ databases">
        <title>A transcriptomic atlas of mushroom development highlights an independent origin of complex multicellularity.</title>
        <authorList>
            <consortium name="DOE Joint Genome Institute"/>
            <person name="Krizsan K."/>
            <person name="Almasi E."/>
            <person name="Merenyi Z."/>
            <person name="Sahu N."/>
            <person name="Viragh M."/>
            <person name="Koszo T."/>
            <person name="Mondo S."/>
            <person name="Kiss B."/>
            <person name="Balint B."/>
            <person name="Kues U."/>
            <person name="Barry K."/>
            <person name="Hegedus J.C."/>
            <person name="Henrissat B."/>
            <person name="Johnson J."/>
            <person name="Lipzen A."/>
            <person name="Ohm R."/>
            <person name="Nagy I."/>
            <person name="Pangilinan J."/>
            <person name="Yan J."/>
            <person name="Xiong Y."/>
            <person name="Grigoriev I.V."/>
            <person name="Hibbett D.S."/>
            <person name="Nagy L.G."/>
        </authorList>
    </citation>
    <scope>NUCLEOTIDE SEQUENCE [LARGE SCALE GENOMIC DNA]</scope>
    <source>
        <strain evidence="2 3">SZMC22713</strain>
    </source>
</reference>
<feature type="compositionally biased region" description="Polar residues" evidence="1">
    <location>
        <begin position="243"/>
        <end position="254"/>
    </location>
</feature>
<accession>A0A4Y7PJQ5</accession>
<dbReference type="Proteomes" id="UP000294933">
    <property type="component" value="Unassembled WGS sequence"/>
</dbReference>
<organism evidence="2 3">
    <name type="scientific">Rickenella mellea</name>
    <dbReference type="NCBI Taxonomy" id="50990"/>
    <lineage>
        <taxon>Eukaryota</taxon>
        <taxon>Fungi</taxon>
        <taxon>Dikarya</taxon>
        <taxon>Basidiomycota</taxon>
        <taxon>Agaricomycotina</taxon>
        <taxon>Agaricomycetes</taxon>
        <taxon>Hymenochaetales</taxon>
        <taxon>Rickenellaceae</taxon>
        <taxon>Rickenella</taxon>
    </lineage>
</organism>
<feature type="region of interest" description="Disordered" evidence="1">
    <location>
        <begin position="22"/>
        <end position="96"/>
    </location>
</feature>
<feature type="region of interest" description="Disordered" evidence="1">
    <location>
        <begin position="240"/>
        <end position="271"/>
    </location>
</feature>
<dbReference type="EMBL" id="ML170281">
    <property type="protein sequence ID" value="TDL15296.1"/>
    <property type="molecule type" value="Genomic_DNA"/>
</dbReference>
<gene>
    <name evidence="2" type="ORF">BD410DRAFT_845299</name>
</gene>